<protein>
    <submittedName>
        <fullName evidence="4">Uncharacterized protein</fullName>
    </submittedName>
</protein>
<dbReference type="CDD" id="cd05233">
    <property type="entry name" value="SDR_c"/>
    <property type="match status" value="1"/>
</dbReference>
<comment type="similarity">
    <text evidence="1">Belongs to the short-chain dehydrogenases/reductases (SDR) family.</text>
</comment>
<keyword evidence="5" id="KW-1185">Reference proteome</keyword>
<proteinExistence type="inferred from homology"/>
<dbReference type="Gene3D" id="3.40.50.720">
    <property type="entry name" value="NAD(P)-binding Rossmann-like Domain"/>
    <property type="match status" value="1"/>
</dbReference>
<evidence type="ECO:0000313" key="4">
    <source>
        <dbReference type="EMBL" id="KAI1852908.1"/>
    </source>
</evidence>
<dbReference type="PRINTS" id="PR00081">
    <property type="entry name" value="GDHRDH"/>
</dbReference>
<keyword evidence="2" id="KW-0521">NADP</keyword>
<evidence type="ECO:0000313" key="5">
    <source>
        <dbReference type="Proteomes" id="UP000829685"/>
    </source>
</evidence>
<evidence type="ECO:0000256" key="2">
    <source>
        <dbReference type="ARBA" id="ARBA00022857"/>
    </source>
</evidence>
<dbReference type="Pfam" id="PF13561">
    <property type="entry name" value="adh_short_C2"/>
    <property type="match status" value="1"/>
</dbReference>
<dbReference type="InterPro" id="IPR020904">
    <property type="entry name" value="Sc_DH/Rdtase_CS"/>
</dbReference>
<dbReference type="FunFam" id="3.40.50.720:FF:000084">
    <property type="entry name" value="Short-chain dehydrogenase reductase"/>
    <property type="match status" value="1"/>
</dbReference>
<evidence type="ECO:0000256" key="1">
    <source>
        <dbReference type="ARBA" id="ARBA00006484"/>
    </source>
</evidence>
<dbReference type="Proteomes" id="UP000829685">
    <property type="component" value="Unassembled WGS sequence"/>
</dbReference>
<dbReference type="EMBL" id="JAFIMR010000060">
    <property type="protein sequence ID" value="KAI1852908.1"/>
    <property type="molecule type" value="Genomic_DNA"/>
</dbReference>
<keyword evidence="3" id="KW-0560">Oxidoreductase</keyword>
<gene>
    <name evidence="4" type="ORF">JX265_012936</name>
</gene>
<name>A0A9Q0AJ28_9PEZI</name>
<sequence length="252" mass="26073">MDKQFAGKTAIVTGSGKILGIGAATAIALAEQGANVVIHYSASETPAQEVVTKIRELGASAVAVRADATEPGFGATVVEKTLQAFNTNTIDILVNNAAVAPVHKGISNVPTEAWDDVYGINVRAPFLLIQAALPYMKEGGRIINVSSIIAKLGHEWLAVYGASKGALNSMTVGIAQELGPKGITANVVAPGPITTDMSMRGSPVFGKLMNNAHIKREGSPREVAEAIRFLASPGAGYITGQILPIDGGIHLP</sequence>
<dbReference type="InterPro" id="IPR002347">
    <property type="entry name" value="SDR_fam"/>
</dbReference>
<accession>A0A9Q0AJ28</accession>
<reference evidence="4" key="1">
    <citation type="submission" date="2021-03" db="EMBL/GenBank/DDBJ databases">
        <title>Revisited historic fungal species revealed as producer of novel bioactive compounds through whole genome sequencing and comparative genomics.</title>
        <authorList>
            <person name="Vignolle G.A."/>
            <person name="Hochenegger N."/>
            <person name="Mach R.L."/>
            <person name="Mach-Aigner A.R."/>
            <person name="Javad Rahimi M."/>
            <person name="Salim K.A."/>
            <person name="Chan C.M."/>
            <person name="Lim L.B.L."/>
            <person name="Cai F."/>
            <person name="Druzhinina I.S."/>
            <person name="U'Ren J.M."/>
            <person name="Derntl C."/>
        </authorList>
    </citation>
    <scope>NUCLEOTIDE SEQUENCE</scope>
    <source>
        <strain evidence="4">TUCIM 5799</strain>
    </source>
</reference>
<organism evidence="4 5">
    <name type="scientific">Neoarthrinium moseri</name>
    <dbReference type="NCBI Taxonomy" id="1658444"/>
    <lineage>
        <taxon>Eukaryota</taxon>
        <taxon>Fungi</taxon>
        <taxon>Dikarya</taxon>
        <taxon>Ascomycota</taxon>
        <taxon>Pezizomycotina</taxon>
        <taxon>Sordariomycetes</taxon>
        <taxon>Xylariomycetidae</taxon>
        <taxon>Amphisphaeriales</taxon>
        <taxon>Apiosporaceae</taxon>
        <taxon>Neoarthrinium</taxon>
    </lineage>
</organism>
<dbReference type="SUPFAM" id="SSF51735">
    <property type="entry name" value="NAD(P)-binding Rossmann-fold domains"/>
    <property type="match status" value="1"/>
</dbReference>
<dbReference type="PANTHER" id="PTHR43639">
    <property type="entry name" value="OXIDOREDUCTASE, SHORT-CHAIN DEHYDROGENASE/REDUCTASE FAMILY (AFU_ORTHOLOGUE AFUA_5G02870)"/>
    <property type="match status" value="1"/>
</dbReference>
<dbReference type="PROSITE" id="PS00061">
    <property type="entry name" value="ADH_SHORT"/>
    <property type="match status" value="1"/>
</dbReference>
<dbReference type="PANTHER" id="PTHR43639:SF1">
    <property type="entry name" value="SHORT-CHAIN DEHYDROGENASE_REDUCTASE FAMILY PROTEIN"/>
    <property type="match status" value="1"/>
</dbReference>
<dbReference type="OrthoDB" id="47007at2759"/>
<dbReference type="AlphaFoldDB" id="A0A9Q0AJ28"/>
<comment type="caution">
    <text evidence="4">The sequence shown here is derived from an EMBL/GenBank/DDBJ whole genome shotgun (WGS) entry which is preliminary data.</text>
</comment>
<evidence type="ECO:0000256" key="3">
    <source>
        <dbReference type="ARBA" id="ARBA00023002"/>
    </source>
</evidence>
<dbReference type="PRINTS" id="PR00080">
    <property type="entry name" value="SDRFAMILY"/>
</dbReference>
<dbReference type="GO" id="GO:0016491">
    <property type="term" value="F:oxidoreductase activity"/>
    <property type="evidence" value="ECO:0007669"/>
    <property type="project" value="UniProtKB-KW"/>
</dbReference>
<dbReference type="InterPro" id="IPR036291">
    <property type="entry name" value="NAD(P)-bd_dom_sf"/>
</dbReference>